<gene>
    <name evidence="1" type="ORF">RM844_16665</name>
</gene>
<organism evidence="1 2">
    <name type="scientific">Streptomyces chisholmiae</name>
    <dbReference type="NCBI Taxonomy" id="3075540"/>
    <lineage>
        <taxon>Bacteria</taxon>
        <taxon>Bacillati</taxon>
        <taxon>Actinomycetota</taxon>
        <taxon>Actinomycetes</taxon>
        <taxon>Kitasatosporales</taxon>
        <taxon>Streptomycetaceae</taxon>
        <taxon>Streptomyces</taxon>
    </lineage>
</organism>
<comment type="caution">
    <text evidence="1">The sequence shown here is derived from an EMBL/GenBank/DDBJ whole genome shotgun (WGS) entry which is preliminary data.</text>
</comment>
<dbReference type="EMBL" id="JAVREO010000009">
    <property type="protein sequence ID" value="MDT0267914.1"/>
    <property type="molecule type" value="Genomic_DNA"/>
</dbReference>
<evidence type="ECO:0000313" key="2">
    <source>
        <dbReference type="Proteomes" id="UP001183410"/>
    </source>
</evidence>
<proteinExistence type="predicted"/>
<dbReference type="RefSeq" id="WP_311667995.1">
    <property type="nucleotide sequence ID" value="NZ_JAVREO010000009.1"/>
</dbReference>
<sequence length="250" mass="26959">MSAPAETAQSGIPVCFTARVPDSYVPLPERPDQAEWSETLDRLMPAAQAEGREFALANFPRVLPLLRADEVVKTALHISVVADELAFGALVVGLLPTRHESALVTAESIYRKKKEKFFGDLPSEQLTDIDEKLAKGLRGPEDTLLATKLPVGPAVTSISLRTLTMPRKPGLGEDGPPVKMGIALCQLTVPAPRDYTLYFTIATPTLKHTSVFSGHLAAIGRTVTFDPDEVAKASRDTDAVVGRRPVNPPD</sequence>
<keyword evidence="2" id="KW-1185">Reference proteome</keyword>
<protein>
    <submittedName>
        <fullName evidence="1">Uncharacterized protein</fullName>
    </submittedName>
</protein>
<name>A0ABU2JSE0_9ACTN</name>
<dbReference type="Proteomes" id="UP001183410">
    <property type="component" value="Unassembled WGS sequence"/>
</dbReference>
<evidence type="ECO:0000313" key="1">
    <source>
        <dbReference type="EMBL" id="MDT0267914.1"/>
    </source>
</evidence>
<accession>A0ABU2JSE0</accession>
<reference evidence="2" key="1">
    <citation type="submission" date="2023-07" db="EMBL/GenBank/DDBJ databases">
        <title>30 novel species of actinomycetes from the DSMZ collection.</title>
        <authorList>
            <person name="Nouioui I."/>
        </authorList>
    </citation>
    <scope>NUCLEOTIDE SEQUENCE [LARGE SCALE GENOMIC DNA]</scope>
    <source>
        <strain evidence="2">DSM 44915</strain>
    </source>
</reference>